<keyword evidence="3" id="KW-1185">Reference proteome</keyword>
<evidence type="ECO:0000259" key="1">
    <source>
        <dbReference type="Pfam" id="PF00535"/>
    </source>
</evidence>
<dbReference type="KEGG" id="rfo:REIFOR_02937"/>
<dbReference type="Proteomes" id="UP000229757">
    <property type="component" value="Chromosome"/>
</dbReference>
<protein>
    <submittedName>
        <fullName evidence="2">Glucosyltransferase, GT2 family</fullName>
    </submittedName>
</protein>
<sequence length="338" mass="38302">MTISKPVFSVVMPMYNVEKYIHQAISSVLAQSYQHFELLCIDDGSSDGTLAIAQSFSDHRIRIVRQKNRGLSGARNTGINHASGLYVAFLDSDDFWHSDKLRSHFEHFRTNPNLGVSYSASAFVDEAGQSMGIGQNPKTDQVSAQDIFCRNPIGNGSAAVIRRSVLMQTGQGEFKGGDWVMSYFDETMRQSEDVEFWLRIALTTHWTFGGIAKPLTFYRVNANGLSANLDNQFNAWRYAVEKNRVNFPDFYNRWHRLAAAYQKRYLARRAIRSGNGMAALKLINSALWTDPRILRDEPSRTLITYGCALLCLLPNSLYEPMERFAMRVAGRRSRIATQ</sequence>
<evidence type="ECO:0000313" key="3">
    <source>
        <dbReference type="Proteomes" id="UP000229757"/>
    </source>
</evidence>
<dbReference type="PANTHER" id="PTHR43685">
    <property type="entry name" value="GLYCOSYLTRANSFERASE"/>
    <property type="match status" value="1"/>
</dbReference>
<dbReference type="InterPro" id="IPR029044">
    <property type="entry name" value="Nucleotide-diphossugar_trans"/>
</dbReference>
<feature type="domain" description="Glycosyltransferase 2-like" evidence="1">
    <location>
        <begin position="9"/>
        <end position="167"/>
    </location>
</feature>
<evidence type="ECO:0000313" key="2">
    <source>
        <dbReference type="EMBL" id="ATX78058.1"/>
    </source>
</evidence>
<dbReference type="SUPFAM" id="SSF53448">
    <property type="entry name" value="Nucleotide-diphospho-sugar transferases"/>
    <property type="match status" value="1"/>
</dbReference>
<dbReference type="PANTHER" id="PTHR43685:SF2">
    <property type="entry name" value="GLYCOSYLTRANSFERASE 2-LIKE DOMAIN-CONTAINING PROTEIN"/>
    <property type="match status" value="1"/>
</dbReference>
<dbReference type="InterPro" id="IPR050834">
    <property type="entry name" value="Glycosyltransf_2"/>
</dbReference>
<name>A0A2K8KTK0_9GAMM</name>
<organism evidence="2 3">
    <name type="scientific">Reinekea forsetii</name>
    <dbReference type="NCBI Taxonomy" id="1336806"/>
    <lineage>
        <taxon>Bacteria</taxon>
        <taxon>Pseudomonadati</taxon>
        <taxon>Pseudomonadota</taxon>
        <taxon>Gammaproteobacteria</taxon>
        <taxon>Oceanospirillales</taxon>
        <taxon>Saccharospirillaceae</taxon>
        <taxon>Reinekea</taxon>
    </lineage>
</organism>
<dbReference type="CDD" id="cd00761">
    <property type="entry name" value="Glyco_tranf_GTA_type"/>
    <property type="match status" value="1"/>
</dbReference>
<gene>
    <name evidence="2" type="ORF">REIFOR_02937</name>
</gene>
<dbReference type="InterPro" id="IPR001173">
    <property type="entry name" value="Glyco_trans_2-like"/>
</dbReference>
<dbReference type="GO" id="GO:0016740">
    <property type="term" value="F:transferase activity"/>
    <property type="evidence" value="ECO:0007669"/>
    <property type="project" value="UniProtKB-KW"/>
</dbReference>
<proteinExistence type="predicted"/>
<dbReference type="Gene3D" id="3.90.550.10">
    <property type="entry name" value="Spore Coat Polysaccharide Biosynthesis Protein SpsA, Chain A"/>
    <property type="match status" value="1"/>
</dbReference>
<keyword evidence="2" id="KW-0808">Transferase</keyword>
<dbReference type="EMBL" id="CP011797">
    <property type="protein sequence ID" value="ATX78058.1"/>
    <property type="molecule type" value="Genomic_DNA"/>
</dbReference>
<reference evidence="2 3" key="1">
    <citation type="journal article" date="2017" name="Environ. Microbiol.">
        <title>Genomic and physiological analyses of 'Reinekea forsetii' reveal a versatile opportunistic lifestyle during spring algae blooms.</title>
        <authorList>
            <person name="Avci B."/>
            <person name="Hahnke R.L."/>
            <person name="Chafee M."/>
            <person name="Fischer T."/>
            <person name="Gruber-Vodicka H."/>
            <person name="Tegetmeyer H.E."/>
            <person name="Harder J."/>
            <person name="Fuchs B.M."/>
            <person name="Amann R.I."/>
            <person name="Teeling H."/>
        </authorList>
    </citation>
    <scope>NUCLEOTIDE SEQUENCE [LARGE SCALE GENOMIC DNA]</scope>
    <source>
        <strain evidence="2 3">Hel1_31_D35</strain>
    </source>
</reference>
<dbReference type="OrthoDB" id="9801954at2"/>
<accession>A0A2K8KTK0</accession>
<dbReference type="RefSeq" id="WP_100258271.1">
    <property type="nucleotide sequence ID" value="NZ_CP011797.1"/>
</dbReference>
<dbReference type="Pfam" id="PF00535">
    <property type="entry name" value="Glycos_transf_2"/>
    <property type="match status" value="1"/>
</dbReference>
<dbReference type="AlphaFoldDB" id="A0A2K8KTK0"/>